<accession>F2DRT1</accession>
<organism evidence="2">
    <name type="scientific">Hordeum vulgare subsp. vulgare</name>
    <name type="common">Domesticated barley</name>
    <dbReference type="NCBI Taxonomy" id="112509"/>
    <lineage>
        <taxon>Eukaryota</taxon>
        <taxon>Viridiplantae</taxon>
        <taxon>Streptophyta</taxon>
        <taxon>Embryophyta</taxon>
        <taxon>Tracheophyta</taxon>
        <taxon>Spermatophyta</taxon>
        <taxon>Magnoliopsida</taxon>
        <taxon>Liliopsida</taxon>
        <taxon>Poales</taxon>
        <taxon>Poaceae</taxon>
        <taxon>BOP clade</taxon>
        <taxon>Pooideae</taxon>
        <taxon>Triticodae</taxon>
        <taxon>Triticeae</taxon>
        <taxon>Hordeinae</taxon>
        <taxon>Hordeum</taxon>
    </lineage>
</organism>
<proteinExistence type="evidence at transcript level"/>
<dbReference type="EMBL" id="AK366599">
    <property type="protein sequence ID" value="BAJ97802.1"/>
    <property type="molecule type" value="mRNA"/>
</dbReference>
<sequence>MSVRGPPSVEPSRRPTQTSTEAYTTSYPLHVCARGDHRENHPGIMDPSPRWNPIRRRHLQVPIIGDITSARPEEGGAYAD</sequence>
<reference evidence="2" key="1">
    <citation type="journal article" date="2011" name="Plant Physiol.">
        <title>Comprehensive sequence analysis of 24,783 barley full-length cDNAs derived from 12 clone libraries.</title>
        <authorList>
            <person name="Matsumoto T."/>
            <person name="Tanaka T."/>
            <person name="Sakai H."/>
            <person name="Amano N."/>
            <person name="Kanamori H."/>
            <person name="Kurita K."/>
            <person name="Kikuta A."/>
            <person name="Kamiya K."/>
            <person name="Yamamoto M."/>
            <person name="Ikawa H."/>
            <person name="Fujii N."/>
            <person name="Hori K."/>
            <person name="Itoh T."/>
            <person name="Sato K."/>
        </authorList>
    </citation>
    <scope>NUCLEOTIDE SEQUENCE</scope>
    <source>
        <tissue evidence="2">Shoot and root</tissue>
    </source>
</reference>
<feature type="region of interest" description="Disordered" evidence="1">
    <location>
        <begin position="1"/>
        <end position="53"/>
    </location>
</feature>
<dbReference type="AlphaFoldDB" id="F2DRT1"/>
<name>F2DRT1_HORVV</name>
<protein>
    <submittedName>
        <fullName evidence="2">Predicted protein</fullName>
    </submittedName>
</protein>
<evidence type="ECO:0000256" key="1">
    <source>
        <dbReference type="SAM" id="MobiDB-lite"/>
    </source>
</evidence>
<evidence type="ECO:0000313" key="2">
    <source>
        <dbReference type="EMBL" id="BAJ97802.1"/>
    </source>
</evidence>
<feature type="compositionally biased region" description="Polar residues" evidence="1">
    <location>
        <begin position="14"/>
        <end position="27"/>
    </location>
</feature>